<organism evidence="4 5">
    <name type="scientific">Chitinophaga parva</name>
    <dbReference type="NCBI Taxonomy" id="2169414"/>
    <lineage>
        <taxon>Bacteria</taxon>
        <taxon>Pseudomonadati</taxon>
        <taxon>Bacteroidota</taxon>
        <taxon>Chitinophagia</taxon>
        <taxon>Chitinophagales</taxon>
        <taxon>Chitinophagaceae</taxon>
        <taxon>Chitinophaga</taxon>
    </lineage>
</organism>
<keyword evidence="5" id="KW-1185">Reference proteome</keyword>
<keyword evidence="2 3" id="KW-0143">Chaperone</keyword>
<dbReference type="Proteomes" id="UP000244450">
    <property type="component" value="Unassembled WGS sequence"/>
</dbReference>
<keyword evidence="3" id="KW-0996">Nickel insertion</keyword>
<protein>
    <recommendedName>
        <fullName evidence="3">Urease accessory protein UreD</fullName>
    </recommendedName>
</protein>
<comment type="subcellular location">
    <subcellularLocation>
        <location evidence="3">Cytoplasm</location>
    </subcellularLocation>
</comment>
<proteinExistence type="inferred from homology"/>
<gene>
    <name evidence="3" type="primary">ureD</name>
    <name evidence="4" type="ORF">DCC81_03145</name>
</gene>
<dbReference type="Pfam" id="PF01774">
    <property type="entry name" value="UreD"/>
    <property type="match status" value="1"/>
</dbReference>
<comment type="caution">
    <text evidence="4">The sequence shown here is derived from an EMBL/GenBank/DDBJ whole genome shotgun (WGS) entry which is preliminary data.</text>
</comment>
<dbReference type="AlphaFoldDB" id="A0A2T7BLD9"/>
<evidence type="ECO:0000313" key="5">
    <source>
        <dbReference type="Proteomes" id="UP000244450"/>
    </source>
</evidence>
<comment type="function">
    <text evidence="3">Required for maturation of urease via the functional incorporation of the urease nickel metallocenter.</text>
</comment>
<evidence type="ECO:0000256" key="1">
    <source>
        <dbReference type="ARBA" id="ARBA00007177"/>
    </source>
</evidence>
<comment type="subunit">
    <text evidence="3">UreD, UreF and UreG form a complex that acts as a GTP-hydrolysis-dependent molecular chaperone, activating the urease apoprotein by helping to assemble the nickel containing metallocenter of UreC. The UreE protein probably delivers the nickel.</text>
</comment>
<dbReference type="OrthoDB" id="9807968at2"/>
<evidence type="ECO:0000313" key="4">
    <source>
        <dbReference type="EMBL" id="PUZ28494.1"/>
    </source>
</evidence>
<reference evidence="4 5" key="1">
    <citation type="submission" date="2018-04" db="EMBL/GenBank/DDBJ databases">
        <title>Chitinophaga fuyangensis sp. nov., isolated from soil in a chemical factory.</title>
        <authorList>
            <person name="Chen K."/>
        </authorList>
    </citation>
    <scope>NUCLEOTIDE SEQUENCE [LARGE SCALE GENOMIC DNA]</scope>
    <source>
        <strain evidence="4 5">LY-1</strain>
    </source>
</reference>
<dbReference type="PANTHER" id="PTHR33643">
    <property type="entry name" value="UREASE ACCESSORY PROTEIN D"/>
    <property type="match status" value="1"/>
</dbReference>
<dbReference type="GO" id="GO:0016151">
    <property type="term" value="F:nickel cation binding"/>
    <property type="evidence" value="ECO:0007669"/>
    <property type="project" value="UniProtKB-UniRule"/>
</dbReference>
<comment type="similarity">
    <text evidence="1 3">Belongs to the UreD family.</text>
</comment>
<sequence>MDTPIRAIGRRGGGKGMTCTLHITAALRAGITYLRHSYCTRPFKVANIREDRAALQLPLVIMSASPGMLDGDVYHWKIEVEAGAHLLLQTQSYQRLFTMQQGAHQRIDVEVASGAALHYLPHPTVPQAAAVFEGHTHIHLQENAHLLWSEIITCGRKLNGEVFAFTRFHSTTEVRWKNKLVLRENTWLEPQRWSLPGMGQLETYTHQASLFCFDEQLDMNALADALHEMFAMEERIATGVSRTAHHGLMLRFLGQGGEQLQTMIARAAALVAGMREGVNILK</sequence>
<dbReference type="InterPro" id="IPR002669">
    <property type="entry name" value="UreD"/>
</dbReference>
<evidence type="ECO:0000256" key="3">
    <source>
        <dbReference type="HAMAP-Rule" id="MF_01384"/>
    </source>
</evidence>
<keyword evidence="3" id="KW-0963">Cytoplasm</keyword>
<dbReference type="HAMAP" id="MF_01384">
    <property type="entry name" value="UreD"/>
    <property type="match status" value="1"/>
</dbReference>
<name>A0A2T7BLD9_9BACT</name>
<dbReference type="GO" id="GO:0005737">
    <property type="term" value="C:cytoplasm"/>
    <property type="evidence" value="ECO:0007669"/>
    <property type="project" value="UniProtKB-SubCell"/>
</dbReference>
<dbReference type="PANTHER" id="PTHR33643:SF1">
    <property type="entry name" value="UREASE ACCESSORY PROTEIN D"/>
    <property type="match status" value="1"/>
</dbReference>
<accession>A0A2T7BLD9</accession>
<dbReference type="EMBL" id="QCYK01000001">
    <property type="protein sequence ID" value="PUZ28494.1"/>
    <property type="molecule type" value="Genomic_DNA"/>
</dbReference>
<evidence type="ECO:0000256" key="2">
    <source>
        <dbReference type="ARBA" id="ARBA00023186"/>
    </source>
</evidence>